<feature type="transmembrane region" description="Helical" evidence="7">
    <location>
        <begin position="102"/>
        <end position="123"/>
    </location>
</feature>
<feature type="transmembrane region" description="Helical" evidence="7">
    <location>
        <begin position="176"/>
        <end position="202"/>
    </location>
</feature>
<comment type="subcellular location">
    <subcellularLocation>
        <location evidence="1">Cell membrane</location>
        <topology evidence="1">Multi-pass membrane protein</topology>
    </subcellularLocation>
</comment>
<proteinExistence type="predicted"/>
<dbReference type="Pfam" id="PF01891">
    <property type="entry name" value="CbiM"/>
    <property type="match status" value="1"/>
</dbReference>
<dbReference type="eggNOG" id="COG0310">
    <property type="taxonomic scope" value="Bacteria"/>
</dbReference>
<evidence type="ECO:0000256" key="4">
    <source>
        <dbReference type="ARBA" id="ARBA00022692"/>
    </source>
</evidence>
<dbReference type="NCBIfam" id="NF004906">
    <property type="entry name" value="PRK06265.2-1"/>
    <property type="match status" value="1"/>
</dbReference>
<evidence type="ECO:0000256" key="2">
    <source>
        <dbReference type="ARBA" id="ARBA00022448"/>
    </source>
</evidence>
<evidence type="ECO:0000313" key="9">
    <source>
        <dbReference type="Proteomes" id="UP000010473"/>
    </source>
</evidence>
<evidence type="ECO:0000313" key="8">
    <source>
        <dbReference type="EMBL" id="AFZ37455.1"/>
    </source>
</evidence>
<evidence type="ECO:0000256" key="5">
    <source>
        <dbReference type="ARBA" id="ARBA00022989"/>
    </source>
</evidence>
<dbReference type="STRING" id="111780.Sta7437_3973"/>
<dbReference type="Gene3D" id="1.10.1760.20">
    <property type="match status" value="1"/>
</dbReference>
<reference evidence="9" key="1">
    <citation type="journal article" date="2013" name="Proc. Natl. Acad. Sci. U.S.A.">
        <title>Improving the coverage of the cyanobacterial phylum using diversity-driven genome sequencing.</title>
        <authorList>
            <person name="Shih P.M."/>
            <person name="Wu D."/>
            <person name="Latifi A."/>
            <person name="Axen S.D."/>
            <person name="Fewer D.P."/>
            <person name="Talla E."/>
            <person name="Calteau A."/>
            <person name="Cai F."/>
            <person name="Tandeau de Marsac N."/>
            <person name="Rippka R."/>
            <person name="Herdman M."/>
            <person name="Sivonen K."/>
            <person name="Coursin T."/>
            <person name="Laurent T."/>
            <person name="Goodwin L."/>
            <person name="Nolan M."/>
            <person name="Davenport K.W."/>
            <person name="Han C.S."/>
            <person name="Rubin E.M."/>
            <person name="Eisen J.A."/>
            <person name="Woyke T."/>
            <person name="Gugger M."/>
            <person name="Kerfeld C.A."/>
        </authorList>
    </citation>
    <scope>NUCLEOTIDE SEQUENCE [LARGE SCALE GENOMIC DNA]</scope>
    <source>
        <strain evidence="9">ATCC 29371 / PCC 7437</strain>
    </source>
</reference>
<keyword evidence="6 7" id="KW-0472">Membrane</keyword>
<organism evidence="8 9">
    <name type="scientific">Stanieria cyanosphaera (strain ATCC 29371 / PCC 7437)</name>
    <dbReference type="NCBI Taxonomy" id="111780"/>
    <lineage>
        <taxon>Bacteria</taxon>
        <taxon>Bacillati</taxon>
        <taxon>Cyanobacteriota</taxon>
        <taxon>Cyanophyceae</taxon>
        <taxon>Pleurocapsales</taxon>
        <taxon>Dermocarpellaceae</taxon>
        <taxon>Stanieria</taxon>
    </lineage>
</organism>
<feature type="transmembrane region" description="Helical" evidence="7">
    <location>
        <begin position="7"/>
        <end position="26"/>
    </location>
</feature>
<name>K9XXX7_STAC7</name>
<dbReference type="EMBL" id="CP003653">
    <property type="protein sequence ID" value="AFZ37455.1"/>
    <property type="molecule type" value="Genomic_DNA"/>
</dbReference>
<dbReference type="OrthoDB" id="9809846at2"/>
<keyword evidence="2" id="KW-0813">Transport</keyword>
<keyword evidence="5 7" id="KW-1133">Transmembrane helix</keyword>
<evidence type="ECO:0000256" key="3">
    <source>
        <dbReference type="ARBA" id="ARBA00022475"/>
    </source>
</evidence>
<protein>
    <submittedName>
        <fullName evidence="8">Cobalamin (Vitamin B12) biosynthesis CbiM protein</fullName>
    </submittedName>
</protein>
<accession>K9XXX7</accession>
<dbReference type="PANTHER" id="PTHR34229:SF1">
    <property type="entry name" value="METAL TRANSPORT PROTEIN HI_1621-RELATED"/>
    <property type="match status" value="1"/>
</dbReference>
<evidence type="ECO:0000256" key="1">
    <source>
        <dbReference type="ARBA" id="ARBA00004651"/>
    </source>
</evidence>
<dbReference type="RefSeq" id="WP_015195114.1">
    <property type="nucleotide sequence ID" value="NC_019748.1"/>
</dbReference>
<feature type="transmembrane region" description="Helical" evidence="7">
    <location>
        <begin position="46"/>
        <end position="70"/>
    </location>
</feature>
<dbReference type="PANTHER" id="PTHR34229">
    <property type="entry name" value="METAL TRANSPORT PROTEIN HI_1621-RELATED"/>
    <property type="match status" value="1"/>
</dbReference>
<evidence type="ECO:0000256" key="6">
    <source>
        <dbReference type="ARBA" id="ARBA00023136"/>
    </source>
</evidence>
<evidence type="ECO:0000256" key="7">
    <source>
        <dbReference type="SAM" id="Phobius"/>
    </source>
</evidence>
<dbReference type="GO" id="GO:0000041">
    <property type="term" value="P:transition metal ion transport"/>
    <property type="evidence" value="ECO:0007669"/>
    <property type="project" value="InterPro"/>
</dbReference>
<keyword evidence="9" id="KW-1185">Reference proteome</keyword>
<gene>
    <name evidence="8" type="ordered locus">Sta7437_3973</name>
</gene>
<dbReference type="AlphaFoldDB" id="K9XXX7"/>
<dbReference type="KEGG" id="scs:Sta7437_3973"/>
<dbReference type="HOGENOM" id="CLU_052508_1_0_3"/>
<sequence>MHIPDGFIPPSLCIAGYALTGGVTWYCLRKINRTTNPSQQIPKASLLTAAFFVASLIHIPLPPTSLHLVLNGMMGTILGYYAFPAILIGLFFQAVMFQHGGLSTLGVNAAMMGIPALLAYHLFQLRNRINHRKQLWTRILAALAGAVSLGLSALIFVVITITNISQDLNVQTEKNLILFSLVGYLIQALLEGIFTMMLVVFLDKVKPEILKG</sequence>
<dbReference type="Proteomes" id="UP000010473">
    <property type="component" value="Chromosome"/>
</dbReference>
<dbReference type="InterPro" id="IPR002751">
    <property type="entry name" value="CbiM/NikMN"/>
</dbReference>
<keyword evidence="3" id="KW-1003">Cell membrane</keyword>
<keyword evidence="4 7" id="KW-0812">Transmembrane</keyword>
<feature type="transmembrane region" description="Helical" evidence="7">
    <location>
        <begin position="135"/>
        <end position="164"/>
    </location>
</feature>
<feature type="transmembrane region" description="Helical" evidence="7">
    <location>
        <begin position="77"/>
        <end position="96"/>
    </location>
</feature>
<dbReference type="PATRIC" id="fig|111780.3.peg.4122"/>
<dbReference type="GO" id="GO:0005886">
    <property type="term" value="C:plasma membrane"/>
    <property type="evidence" value="ECO:0007669"/>
    <property type="project" value="UniProtKB-SubCell"/>
</dbReference>